<dbReference type="Proteomes" id="UP001500221">
    <property type="component" value="Unassembled WGS sequence"/>
</dbReference>
<sequence length="63" mass="7187">MASYRARTQSGDDISGADFDNNDDAMVWASKLVTKDRNPVILERRTGESTWEYVGTFNRTVRD</sequence>
<evidence type="ECO:0000313" key="2">
    <source>
        <dbReference type="EMBL" id="GAA5143378.1"/>
    </source>
</evidence>
<accession>A0ABP9PAU4</accession>
<keyword evidence="3" id="KW-1185">Reference proteome</keyword>
<feature type="region of interest" description="Disordered" evidence="1">
    <location>
        <begin position="1"/>
        <end position="21"/>
    </location>
</feature>
<gene>
    <name evidence="2" type="ORF">GCM10023340_08680</name>
</gene>
<protein>
    <submittedName>
        <fullName evidence="2">Uncharacterized protein</fullName>
    </submittedName>
</protein>
<evidence type="ECO:0000313" key="3">
    <source>
        <dbReference type="Proteomes" id="UP001500221"/>
    </source>
</evidence>
<reference evidence="3" key="1">
    <citation type="journal article" date="2019" name="Int. J. Syst. Evol. Microbiol.">
        <title>The Global Catalogue of Microorganisms (GCM) 10K type strain sequencing project: providing services to taxonomists for standard genome sequencing and annotation.</title>
        <authorList>
            <consortium name="The Broad Institute Genomics Platform"/>
            <consortium name="The Broad Institute Genome Sequencing Center for Infectious Disease"/>
            <person name="Wu L."/>
            <person name="Ma J."/>
        </authorList>
    </citation>
    <scope>NUCLEOTIDE SEQUENCE [LARGE SCALE GENOMIC DNA]</scope>
    <source>
        <strain evidence="3">JCM 18459</strain>
    </source>
</reference>
<comment type="caution">
    <text evidence="2">The sequence shown here is derived from an EMBL/GenBank/DDBJ whole genome shotgun (WGS) entry which is preliminary data.</text>
</comment>
<evidence type="ECO:0000256" key="1">
    <source>
        <dbReference type="SAM" id="MobiDB-lite"/>
    </source>
</evidence>
<dbReference type="RefSeq" id="WP_345454893.1">
    <property type="nucleotide sequence ID" value="NZ_BAABKG010000001.1"/>
</dbReference>
<proteinExistence type="predicted"/>
<dbReference type="EMBL" id="BAABKG010000001">
    <property type="protein sequence ID" value="GAA5143378.1"/>
    <property type="molecule type" value="Genomic_DNA"/>
</dbReference>
<name>A0ABP9PAU4_9ACTN</name>
<feature type="compositionally biased region" description="Polar residues" evidence="1">
    <location>
        <begin position="1"/>
        <end position="12"/>
    </location>
</feature>
<organism evidence="2 3">
    <name type="scientific">Nocardioides marinquilinus</name>
    <dbReference type="NCBI Taxonomy" id="1210400"/>
    <lineage>
        <taxon>Bacteria</taxon>
        <taxon>Bacillati</taxon>
        <taxon>Actinomycetota</taxon>
        <taxon>Actinomycetes</taxon>
        <taxon>Propionibacteriales</taxon>
        <taxon>Nocardioidaceae</taxon>
        <taxon>Nocardioides</taxon>
    </lineage>
</organism>